<proteinExistence type="predicted"/>
<dbReference type="OrthoDB" id="6021633at2759"/>
<reference evidence="1" key="1">
    <citation type="submission" date="2021-10" db="EMBL/GenBank/DDBJ databases">
        <title>Tropical sea cucumber genome reveals ecological adaptation and Cuvierian tubules defense mechanism.</title>
        <authorList>
            <person name="Chen T."/>
        </authorList>
    </citation>
    <scope>NUCLEOTIDE SEQUENCE</scope>
    <source>
        <strain evidence="1">Nanhai2018</strain>
        <tissue evidence="1">Muscle</tissue>
    </source>
</reference>
<keyword evidence="2" id="KW-1185">Reference proteome</keyword>
<gene>
    <name evidence="1" type="ORF">HOLleu_45109</name>
</gene>
<evidence type="ECO:0008006" key="3">
    <source>
        <dbReference type="Google" id="ProtNLM"/>
    </source>
</evidence>
<dbReference type="AlphaFoldDB" id="A0A9Q1B9W3"/>
<organism evidence="1 2">
    <name type="scientific">Holothuria leucospilota</name>
    <name type="common">Black long sea cucumber</name>
    <name type="synonym">Mertensiothuria leucospilota</name>
    <dbReference type="NCBI Taxonomy" id="206669"/>
    <lineage>
        <taxon>Eukaryota</taxon>
        <taxon>Metazoa</taxon>
        <taxon>Echinodermata</taxon>
        <taxon>Eleutherozoa</taxon>
        <taxon>Echinozoa</taxon>
        <taxon>Holothuroidea</taxon>
        <taxon>Aspidochirotacea</taxon>
        <taxon>Aspidochirotida</taxon>
        <taxon>Holothuriidae</taxon>
        <taxon>Holothuria</taxon>
    </lineage>
</organism>
<protein>
    <recommendedName>
        <fullName evidence="3">Tc1-like transposase DDE domain-containing protein</fullName>
    </recommendedName>
</protein>
<comment type="caution">
    <text evidence="1">The sequence shown here is derived from an EMBL/GenBank/DDBJ whole genome shotgun (WGS) entry which is preliminary data.</text>
</comment>
<accession>A0A9Q1B9W3</accession>
<dbReference type="EMBL" id="JAIZAY010001863">
    <property type="protein sequence ID" value="KAJ8017463.1"/>
    <property type="molecule type" value="Genomic_DNA"/>
</dbReference>
<sequence>MSKNNVPWWPMPAKSPDLNQIEMVWHELKHFLRVEHKPNNLKELKDGITSFWRTRMTPEKCQRYVAHIQKVLQKVVEFEGKATGH</sequence>
<dbReference type="InterPro" id="IPR036397">
    <property type="entry name" value="RNaseH_sf"/>
</dbReference>
<evidence type="ECO:0000313" key="2">
    <source>
        <dbReference type="Proteomes" id="UP001152320"/>
    </source>
</evidence>
<dbReference type="Proteomes" id="UP001152320">
    <property type="component" value="Unassembled WGS sequence"/>
</dbReference>
<dbReference type="Gene3D" id="3.30.420.10">
    <property type="entry name" value="Ribonuclease H-like superfamily/Ribonuclease H"/>
    <property type="match status" value="1"/>
</dbReference>
<name>A0A9Q1B9W3_HOLLE</name>
<dbReference type="GO" id="GO:0003676">
    <property type="term" value="F:nucleic acid binding"/>
    <property type="evidence" value="ECO:0007669"/>
    <property type="project" value="InterPro"/>
</dbReference>
<evidence type="ECO:0000313" key="1">
    <source>
        <dbReference type="EMBL" id="KAJ8017463.1"/>
    </source>
</evidence>